<dbReference type="PROSITE" id="PS51677">
    <property type="entry name" value="NODB"/>
    <property type="match status" value="1"/>
</dbReference>
<evidence type="ECO:0000313" key="2">
    <source>
        <dbReference type="EMBL" id="POR04770.1"/>
    </source>
</evidence>
<accession>A0A2S4JZ24</accession>
<dbReference type="Pfam" id="PF01522">
    <property type="entry name" value="Polysacc_deac_1"/>
    <property type="match status" value="1"/>
</dbReference>
<dbReference type="InterPro" id="IPR002509">
    <property type="entry name" value="NODB_dom"/>
</dbReference>
<dbReference type="AlphaFoldDB" id="A0A2S4JZ24"/>
<dbReference type="InterPro" id="IPR011330">
    <property type="entry name" value="Glyco_hydro/deAcase_b/a-brl"/>
</dbReference>
<dbReference type="CDD" id="cd10917">
    <property type="entry name" value="CE4_NodB_like_6s_7s"/>
    <property type="match status" value="1"/>
</dbReference>
<sequence>MLWTACSLSLAGQVRFSGLDLNASEELLFTATAEVPEFGSYDTLFFADIPGGTRMQLTIFPERIAVLDQGSILQIQNRFGLFRGTLGDGFSGFSPLEAFPAFVHGEAIQTGKVLGVVSSPDGRFLSYLVPTSSGYGELRLYDTRQDQEITVAGQVELALREAPHSWSRDSRFLAYSKGGQVYYFSVRQYQEDRVLSERMRRIGPGTIHSVVWSGENTLNFVSGSVVYRIPGVEFFTRSLYQELLKIGRIVGKLPHRFDPVFDRYWISPDGEKILLSRDGRNIHLFYLEADDFLTTGETLSLPFLHLPRNTRVRQVLWSPDDLITLKTGSIRAGESVSALYRLDLQDQEKRTRFRATEDSGVRGIDLSPDGESLLVWDDQGAEVRHHRSGEVRVRIDQPGLLQARWISREELLLAGRKRIEHVHLEQSGNGPLITVLALSQPERYGFNRSNGRVEVQGGGLAFQLDSRGWSSVDALELRERRVASGRNRVYLEELSRGSYRNMVMVRNIASFGTEPLFPEPPRAYEPFPQEEEPVDFTHFTHGSRIRRREVSLVFNAIDSVTGLPEILNTLAEYGIRATFFVNGDFIQRHPGAVREIAESGHEVGNLFYTHFDFAGGRFQITPEFIRQGLARNEDLFYGATGQELTLLWHAPYYFVDPTILSAARMMNYTYIGRDVDSLDWVPLRDAGGVSRRYTPSARIIEDVLRQKKPGSIIAMTVGRPGDDRPDGGREDYLFHRLDVLLNGLIERGYQVVPVSILRDNAR</sequence>
<reference evidence="3" key="1">
    <citation type="submission" date="2015-12" db="EMBL/GenBank/DDBJ databases">
        <authorList>
            <person name="Lodha T.D."/>
            <person name="Chintalapati S."/>
            <person name="Chintalapati V.R."/>
            <person name="Sravanthi T."/>
        </authorList>
    </citation>
    <scope>NUCLEOTIDE SEQUENCE [LARGE SCALE GENOMIC DNA]</scope>
    <source>
        <strain evidence="3">JC133</strain>
    </source>
</reference>
<dbReference type="PANTHER" id="PTHR10587:SF137">
    <property type="entry name" value="4-DEOXY-4-FORMAMIDO-L-ARABINOSE-PHOSPHOUNDECAPRENOL DEFORMYLASE ARND-RELATED"/>
    <property type="match status" value="1"/>
</dbReference>
<dbReference type="SUPFAM" id="SSF88713">
    <property type="entry name" value="Glycoside hydrolase/deacetylase"/>
    <property type="match status" value="1"/>
</dbReference>
<dbReference type="Proteomes" id="UP000237350">
    <property type="component" value="Unassembled WGS sequence"/>
</dbReference>
<gene>
    <name evidence="2" type="ORF">AU468_02415</name>
</gene>
<evidence type="ECO:0000259" key="1">
    <source>
        <dbReference type="PROSITE" id="PS51677"/>
    </source>
</evidence>
<dbReference type="SUPFAM" id="SSF82171">
    <property type="entry name" value="DPP6 N-terminal domain-like"/>
    <property type="match status" value="1"/>
</dbReference>
<dbReference type="Gene3D" id="2.130.10.10">
    <property type="entry name" value="YVTN repeat-like/Quinoprotein amine dehydrogenase"/>
    <property type="match status" value="1"/>
</dbReference>
<protein>
    <recommendedName>
        <fullName evidence="1">NodB homology domain-containing protein</fullName>
    </recommendedName>
</protein>
<dbReference type="PANTHER" id="PTHR10587">
    <property type="entry name" value="GLYCOSYL TRANSFERASE-RELATED"/>
    <property type="match status" value="1"/>
</dbReference>
<dbReference type="InterPro" id="IPR050248">
    <property type="entry name" value="Polysacc_deacetylase_ArnD"/>
</dbReference>
<dbReference type="Gene3D" id="3.20.20.370">
    <property type="entry name" value="Glycoside hydrolase/deacetylase"/>
    <property type="match status" value="1"/>
</dbReference>
<keyword evidence="3" id="KW-1185">Reference proteome</keyword>
<name>A0A2S4JZ24_9SPIO</name>
<dbReference type="EMBL" id="LPWH01000006">
    <property type="protein sequence ID" value="POR04770.1"/>
    <property type="molecule type" value="Genomic_DNA"/>
</dbReference>
<evidence type="ECO:0000313" key="3">
    <source>
        <dbReference type="Proteomes" id="UP000237350"/>
    </source>
</evidence>
<feature type="domain" description="NodB homology" evidence="1">
    <location>
        <begin position="548"/>
        <end position="752"/>
    </location>
</feature>
<proteinExistence type="predicted"/>
<dbReference type="InterPro" id="IPR015943">
    <property type="entry name" value="WD40/YVTN_repeat-like_dom_sf"/>
</dbReference>
<organism evidence="2 3">
    <name type="scientific">Alkalispirochaeta sphaeroplastigenens</name>
    <dbReference type="NCBI Taxonomy" id="1187066"/>
    <lineage>
        <taxon>Bacteria</taxon>
        <taxon>Pseudomonadati</taxon>
        <taxon>Spirochaetota</taxon>
        <taxon>Spirochaetia</taxon>
        <taxon>Spirochaetales</taxon>
        <taxon>Spirochaetaceae</taxon>
        <taxon>Alkalispirochaeta</taxon>
    </lineage>
</organism>
<comment type="caution">
    <text evidence="2">The sequence shown here is derived from an EMBL/GenBank/DDBJ whole genome shotgun (WGS) entry which is preliminary data.</text>
</comment>
<dbReference type="GO" id="GO:0016810">
    <property type="term" value="F:hydrolase activity, acting on carbon-nitrogen (but not peptide) bonds"/>
    <property type="evidence" value="ECO:0007669"/>
    <property type="project" value="InterPro"/>
</dbReference>
<dbReference type="GO" id="GO:0005975">
    <property type="term" value="P:carbohydrate metabolic process"/>
    <property type="evidence" value="ECO:0007669"/>
    <property type="project" value="InterPro"/>
</dbReference>